<keyword evidence="5" id="KW-1185">Reference proteome</keyword>
<dbReference type="AlphaFoldDB" id="A0A1G7GKJ8"/>
<dbReference type="STRING" id="282683.SAMN04488105_10957"/>
<evidence type="ECO:0000313" key="5">
    <source>
        <dbReference type="Proteomes" id="UP000198994"/>
    </source>
</evidence>
<keyword evidence="2" id="KW-0732">Signal</keyword>
<feature type="region of interest" description="Disordered" evidence="1">
    <location>
        <begin position="19"/>
        <end position="46"/>
    </location>
</feature>
<feature type="signal peptide" evidence="2">
    <location>
        <begin position="1"/>
        <end position="21"/>
    </location>
</feature>
<feature type="chain" id="PRO_5011455155" evidence="2">
    <location>
        <begin position="22"/>
        <end position="262"/>
    </location>
</feature>
<name>A0A1G7GKJ8_9RHOB</name>
<dbReference type="Gene3D" id="2.30.30.240">
    <property type="entry name" value="PRC-barrel domain"/>
    <property type="match status" value="1"/>
</dbReference>
<reference evidence="5" key="1">
    <citation type="submission" date="2016-10" db="EMBL/GenBank/DDBJ databases">
        <authorList>
            <person name="Varghese N."/>
            <person name="Submissions S."/>
        </authorList>
    </citation>
    <scope>NUCLEOTIDE SEQUENCE [LARGE SCALE GENOMIC DNA]</scope>
    <source>
        <strain evidence="5">DSM 10146</strain>
    </source>
</reference>
<dbReference type="RefSeq" id="WP_089960439.1">
    <property type="nucleotide sequence ID" value="NZ_FNAV01000009.1"/>
</dbReference>
<dbReference type="EMBL" id="FNAV01000009">
    <property type="protein sequence ID" value="SDE88667.1"/>
    <property type="molecule type" value="Genomic_DNA"/>
</dbReference>
<proteinExistence type="predicted"/>
<dbReference type="InterPro" id="IPR011033">
    <property type="entry name" value="PRC_barrel-like_sf"/>
</dbReference>
<dbReference type="InterPro" id="IPR027275">
    <property type="entry name" value="PRC-brl_dom"/>
</dbReference>
<feature type="domain" description="PRC-barrel" evidence="3">
    <location>
        <begin position="182"/>
        <end position="249"/>
    </location>
</feature>
<dbReference type="Pfam" id="PF05239">
    <property type="entry name" value="PRC"/>
    <property type="match status" value="1"/>
</dbReference>
<evidence type="ECO:0000256" key="2">
    <source>
        <dbReference type="SAM" id="SignalP"/>
    </source>
</evidence>
<dbReference type="SUPFAM" id="SSF50346">
    <property type="entry name" value="PRC-barrel domain"/>
    <property type="match status" value="1"/>
</dbReference>
<dbReference type="OrthoDB" id="6158291at2"/>
<gene>
    <name evidence="4" type="ORF">SAMN04488105_10957</name>
</gene>
<dbReference type="Proteomes" id="UP000198994">
    <property type="component" value="Unassembled WGS sequence"/>
</dbReference>
<evidence type="ECO:0000256" key="1">
    <source>
        <dbReference type="SAM" id="MobiDB-lite"/>
    </source>
</evidence>
<protein>
    <submittedName>
        <fullName evidence="4">PRC-barrel domain-containing protein</fullName>
    </submittedName>
</protein>
<organism evidence="4 5">
    <name type="scientific">Salipiger thiooxidans</name>
    <dbReference type="NCBI Taxonomy" id="282683"/>
    <lineage>
        <taxon>Bacteria</taxon>
        <taxon>Pseudomonadati</taxon>
        <taxon>Pseudomonadota</taxon>
        <taxon>Alphaproteobacteria</taxon>
        <taxon>Rhodobacterales</taxon>
        <taxon>Roseobacteraceae</taxon>
        <taxon>Salipiger</taxon>
    </lineage>
</organism>
<accession>A0A1G7GKJ8</accession>
<evidence type="ECO:0000259" key="3">
    <source>
        <dbReference type="Pfam" id="PF05239"/>
    </source>
</evidence>
<evidence type="ECO:0000313" key="4">
    <source>
        <dbReference type="EMBL" id="SDE88667.1"/>
    </source>
</evidence>
<sequence>MKRLTMTVAAIALTAGGAVSAQTADETVKPKDEATQVETNAEQNMEAAENNLEQAGENMEQAAENTGDAIENGAKKAGDAMENAANDAGQAIDNAADKVDGAMETAEAEGERSLEEVFANDPDGLIRTRDITGGAIYAVNDELPATEEAEGTDMTAAEPAATDPAATDAGTEMAATNDGGMVIQDNWENIGSIEDIILNADGSFEGIVAEVGGFLDIGDKHVHLSLSDVSLTPIDDGKYVVVTNYTKEQLMEMPDIDESPVN</sequence>